<evidence type="ECO:0000313" key="3">
    <source>
        <dbReference type="EMBL" id="PPQ73233.1"/>
    </source>
</evidence>
<name>A0A409W3Z5_9AGAR</name>
<feature type="chain" id="PRO_5019421485" description="Lysine-specific metallo-endopeptidase domain-containing protein" evidence="2">
    <location>
        <begin position="24"/>
        <end position="304"/>
    </location>
</feature>
<dbReference type="Gene3D" id="3.40.390.10">
    <property type="entry name" value="Collagenase (Catalytic Domain)"/>
    <property type="match status" value="1"/>
</dbReference>
<proteinExistence type="predicted"/>
<dbReference type="AlphaFoldDB" id="A0A409W3Z5"/>
<accession>A0A409W3Z5</accession>
<dbReference type="OrthoDB" id="3067737at2759"/>
<keyword evidence="4" id="KW-1185">Reference proteome</keyword>
<gene>
    <name evidence="3" type="ORF">CVT26_015036</name>
</gene>
<organism evidence="3 4">
    <name type="scientific">Gymnopilus dilepis</name>
    <dbReference type="NCBI Taxonomy" id="231916"/>
    <lineage>
        <taxon>Eukaryota</taxon>
        <taxon>Fungi</taxon>
        <taxon>Dikarya</taxon>
        <taxon>Basidiomycota</taxon>
        <taxon>Agaricomycotina</taxon>
        <taxon>Agaricomycetes</taxon>
        <taxon>Agaricomycetidae</taxon>
        <taxon>Agaricales</taxon>
        <taxon>Agaricineae</taxon>
        <taxon>Hymenogastraceae</taxon>
        <taxon>Gymnopilus</taxon>
    </lineage>
</organism>
<reference evidence="3 4" key="1">
    <citation type="journal article" date="2018" name="Evol. Lett.">
        <title>Horizontal gene cluster transfer increased hallucinogenic mushroom diversity.</title>
        <authorList>
            <person name="Reynolds H.T."/>
            <person name="Vijayakumar V."/>
            <person name="Gluck-Thaler E."/>
            <person name="Korotkin H.B."/>
            <person name="Matheny P.B."/>
            <person name="Slot J.C."/>
        </authorList>
    </citation>
    <scope>NUCLEOTIDE SEQUENCE [LARGE SCALE GENOMIC DNA]</scope>
    <source>
        <strain evidence="3 4">SRW20</strain>
    </source>
</reference>
<evidence type="ECO:0000313" key="4">
    <source>
        <dbReference type="Proteomes" id="UP000284706"/>
    </source>
</evidence>
<keyword evidence="2" id="KW-0732">Signal</keyword>
<sequence length="304" mass="32870">MRATFVTFLTFTLWAATLKGVVSMPLGAIIGDGSPENKAKITESLEIANKQIKNMDAVNNGPNSQAHPAVIKAFGKNANVDAIRANVGRLATEKIKIPHTDPVNGVTQGATRIMPPGQKAEVSFGHVFYGSNAHVRAGTIIHEAAHAIHGAVDHFDANGNPHPQGSVFDKATAKVGYKDSHLDELKEKHSENMHHNADSYRVFGEECPEARELFERALEENDLEIRSHLVRRAGKACAYRPRGKGQAHTSKAAKTEARFARKSAKKAAKAARIAKKAAKAAAPVHHAKPITKKAGARRPAHRKQ</sequence>
<dbReference type="InParanoid" id="A0A409W3Z5"/>
<dbReference type="Proteomes" id="UP000284706">
    <property type="component" value="Unassembled WGS sequence"/>
</dbReference>
<dbReference type="InterPro" id="IPR024079">
    <property type="entry name" value="MetalloPept_cat_dom_sf"/>
</dbReference>
<feature type="compositionally biased region" description="Basic residues" evidence="1">
    <location>
        <begin position="285"/>
        <end position="304"/>
    </location>
</feature>
<feature type="region of interest" description="Disordered" evidence="1">
    <location>
        <begin position="276"/>
        <end position="304"/>
    </location>
</feature>
<evidence type="ECO:0000256" key="2">
    <source>
        <dbReference type="SAM" id="SignalP"/>
    </source>
</evidence>
<dbReference type="STRING" id="231916.A0A409W3Z5"/>
<feature type="signal peptide" evidence="2">
    <location>
        <begin position="1"/>
        <end position="23"/>
    </location>
</feature>
<comment type="caution">
    <text evidence="3">The sequence shown here is derived from an EMBL/GenBank/DDBJ whole genome shotgun (WGS) entry which is preliminary data.</text>
</comment>
<dbReference type="GO" id="GO:0008237">
    <property type="term" value="F:metallopeptidase activity"/>
    <property type="evidence" value="ECO:0007669"/>
    <property type="project" value="InterPro"/>
</dbReference>
<evidence type="ECO:0008006" key="5">
    <source>
        <dbReference type="Google" id="ProtNLM"/>
    </source>
</evidence>
<protein>
    <recommendedName>
        <fullName evidence="5">Lysine-specific metallo-endopeptidase domain-containing protein</fullName>
    </recommendedName>
</protein>
<evidence type="ECO:0000256" key="1">
    <source>
        <dbReference type="SAM" id="MobiDB-lite"/>
    </source>
</evidence>
<dbReference type="EMBL" id="NHYE01005416">
    <property type="protein sequence ID" value="PPQ73233.1"/>
    <property type="molecule type" value="Genomic_DNA"/>
</dbReference>